<dbReference type="CDD" id="cd00082">
    <property type="entry name" value="HisKA"/>
    <property type="match status" value="1"/>
</dbReference>
<evidence type="ECO:0000259" key="9">
    <source>
        <dbReference type="PROSITE" id="PS50110"/>
    </source>
</evidence>
<feature type="domain" description="PAS" evidence="10">
    <location>
        <begin position="137"/>
        <end position="208"/>
    </location>
</feature>
<dbReference type="GO" id="GO:0005886">
    <property type="term" value="C:plasma membrane"/>
    <property type="evidence" value="ECO:0007669"/>
    <property type="project" value="TreeGrafter"/>
</dbReference>
<dbReference type="SMART" id="SM00448">
    <property type="entry name" value="REC"/>
    <property type="match status" value="1"/>
</dbReference>
<dbReference type="SMART" id="SM00387">
    <property type="entry name" value="HATPase_c"/>
    <property type="match status" value="1"/>
</dbReference>
<dbReference type="eggNOG" id="COG0784">
    <property type="taxonomic scope" value="Bacteria"/>
</dbReference>
<sequence length="900" mass="98746">MSQASIHEGTERAPFGEAEAARWFFDNASDLFAVISAEGRFEVVNAGWMALTGWSREELIGQPCIKFVHPDSHAELIDTGRRMRETGAAINELKVRRKDGGWIWLQGRSRLGPNGEMVGVLHDISAEVESRAELEIARRTRALLAEEAGIGVWTYEPDGDRIDWSPDALAAAGLSPADVATADLFLNRLPEDRREEVRLAFQRAVHTGEGGVLEYRLRDNSGRWFTFRSTFRAEPRLGGLYALRGVSQNITDVARSRDKALWSERRARRLVEDAPFAVAVYDVDLRLRMVSPRFLDIFRATEEGVIGKSLTELTHGERRRFVEGVGRALAGEVVTRREDRLTDAEGQERTYRWEARPWRDMTGEVVGVITYMDDITALAAARREARANARRLKVALGAARAGVYEVDHERGSFWGSPEFHRMMGRQIDYEDVRAAAWPMIHPDDREQFYAASADKRGAGDWNGHEYDVRLLSPSGEVRWARVFHEVRRDAAGQARKAFGLVLDIDEKKRAELALVAAKRVAQAASEAKAQFLANMSHEIRTPMNGVLGVLHVLKRELPAGDSADLLAEALAAGQMLSTLLDDVIDISRIEAGRLDLNREPVDPRELVRSVARLLAGQAAQKGLRLELDLADDLGWVETDPTRVRQALFNLIGNAVKFTPRGSVTVRLRKEEDDEGARLVFDVIDTGIGVPLDAQARLFERFQQADASTTRRFGGSGLGLAITRKLAEMLGGAVSFCSTPGEGSTFTLTIAASPAATPRPVERESDDLLTGLKVLVVEDNPTNQLVARRILEQLGAAVSVADDGASGVAAAREGVFDLILMDVQMPGMDGLEAARRIRALPGPAARAPIIALTANVMAHQRAAYRAAGMDGVAAKPIAPAALVAEIVRLSQAGADRREAVA</sequence>
<dbReference type="Pfam" id="PF00072">
    <property type="entry name" value="Response_reg"/>
    <property type="match status" value="1"/>
</dbReference>
<dbReference type="Gene3D" id="3.30.450.20">
    <property type="entry name" value="PAS domain"/>
    <property type="match status" value="4"/>
</dbReference>
<proteinExistence type="predicted"/>
<dbReference type="InterPro" id="IPR036097">
    <property type="entry name" value="HisK_dim/P_sf"/>
</dbReference>
<dbReference type="InterPro" id="IPR035965">
    <property type="entry name" value="PAS-like_dom_sf"/>
</dbReference>
<dbReference type="Pfam" id="PF08447">
    <property type="entry name" value="PAS_3"/>
    <property type="match status" value="3"/>
</dbReference>
<evidence type="ECO:0000256" key="7">
    <source>
        <dbReference type="PROSITE-ProRule" id="PRU00169"/>
    </source>
</evidence>
<accession>R0D167</accession>
<dbReference type="PROSITE" id="PS50110">
    <property type="entry name" value="RESPONSE_REGULATORY"/>
    <property type="match status" value="1"/>
</dbReference>
<dbReference type="STRING" id="1292034.OR37_01675"/>
<dbReference type="OrthoDB" id="9801651at2"/>
<comment type="caution">
    <text evidence="12">The sequence shown here is derived from an EMBL/GenBank/DDBJ whole genome shotgun (WGS) entry which is preliminary data.</text>
</comment>
<dbReference type="CDD" id="cd16922">
    <property type="entry name" value="HATPase_EvgS-ArcB-TorS-like"/>
    <property type="match status" value="1"/>
</dbReference>
<dbReference type="Gene3D" id="3.40.50.2300">
    <property type="match status" value="1"/>
</dbReference>
<dbReference type="InterPro" id="IPR000700">
    <property type="entry name" value="PAS-assoc_C"/>
</dbReference>
<keyword evidence="6" id="KW-0902">Two-component regulatory system</keyword>
<evidence type="ECO:0000256" key="5">
    <source>
        <dbReference type="ARBA" id="ARBA00022777"/>
    </source>
</evidence>
<dbReference type="Gene3D" id="1.10.287.130">
    <property type="match status" value="1"/>
</dbReference>
<dbReference type="InterPro" id="IPR013655">
    <property type="entry name" value="PAS_fold_3"/>
</dbReference>
<dbReference type="PROSITE" id="PS50109">
    <property type="entry name" value="HIS_KIN"/>
    <property type="match status" value="1"/>
</dbReference>
<dbReference type="PANTHER" id="PTHR43047:SF72">
    <property type="entry name" value="OSMOSENSING HISTIDINE PROTEIN KINASE SLN1"/>
    <property type="match status" value="1"/>
</dbReference>
<dbReference type="eggNOG" id="COG2205">
    <property type="taxonomic scope" value="Bacteria"/>
</dbReference>
<dbReference type="SMART" id="SM00091">
    <property type="entry name" value="PAS"/>
    <property type="match status" value="4"/>
</dbReference>
<dbReference type="SUPFAM" id="SSF55874">
    <property type="entry name" value="ATPase domain of HSP90 chaperone/DNA topoisomerase II/histidine kinase"/>
    <property type="match status" value="1"/>
</dbReference>
<dbReference type="Gene3D" id="2.10.70.100">
    <property type="match status" value="1"/>
</dbReference>
<evidence type="ECO:0000313" key="12">
    <source>
        <dbReference type="EMBL" id="ENZ82406.1"/>
    </source>
</evidence>
<dbReference type="InterPro" id="IPR036890">
    <property type="entry name" value="HATPase_C_sf"/>
</dbReference>
<dbReference type="InterPro" id="IPR001610">
    <property type="entry name" value="PAC"/>
</dbReference>
<dbReference type="NCBIfam" id="TIGR00229">
    <property type="entry name" value="sensory_box"/>
    <property type="match status" value="3"/>
</dbReference>
<dbReference type="PATRIC" id="fig|1292034.3.peg.1661"/>
<evidence type="ECO:0000313" key="13">
    <source>
        <dbReference type="Proteomes" id="UP000013063"/>
    </source>
</evidence>
<dbReference type="CDD" id="cd00130">
    <property type="entry name" value="PAS"/>
    <property type="match status" value="4"/>
</dbReference>
<feature type="modified residue" description="4-aspartylphosphate" evidence="7">
    <location>
        <position position="821"/>
    </location>
</feature>
<gene>
    <name evidence="12" type="ORF">OR37_01675</name>
</gene>
<dbReference type="EMBL" id="APMP01000007">
    <property type="protein sequence ID" value="ENZ82406.1"/>
    <property type="molecule type" value="Genomic_DNA"/>
</dbReference>
<feature type="domain" description="PAC" evidence="11">
    <location>
        <begin position="335"/>
        <end position="387"/>
    </location>
</feature>
<keyword evidence="13" id="KW-1185">Reference proteome</keyword>
<dbReference type="SUPFAM" id="SSF55785">
    <property type="entry name" value="PYP-like sensor domain (PAS domain)"/>
    <property type="match status" value="4"/>
</dbReference>
<dbReference type="GO" id="GO:0000155">
    <property type="term" value="F:phosphorelay sensor kinase activity"/>
    <property type="evidence" value="ECO:0007669"/>
    <property type="project" value="InterPro"/>
</dbReference>
<dbReference type="SMART" id="SM00086">
    <property type="entry name" value="PAC"/>
    <property type="match status" value="4"/>
</dbReference>
<reference evidence="12 13" key="1">
    <citation type="journal article" date="2013" name="Genome Announc.">
        <title>Draft Genome Sequence for Caulobacter sp. Strain OR37, a Bacterium Tolerant to Heavy Metals.</title>
        <authorList>
            <person name="Utturkar S.M."/>
            <person name="Bollmann A."/>
            <person name="Brzoska R.M."/>
            <person name="Klingeman D.M."/>
            <person name="Epstein S.E."/>
            <person name="Palumbo A.V."/>
            <person name="Brown S.D."/>
        </authorList>
    </citation>
    <scope>NUCLEOTIDE SEQUENCE [LARGE SCALE GENOMIC DNA]</scope>
    <source>
        <strain evidence="12 13">OR37</strain>
    </source>
</reference>
<keyword evidence="5 12" id="KW-0418">Kinase</keyword>
<evidence type="ECO:0000256" key="4">
    <source>
        <dbReference type="ARBA" id="ARBA00022679"/>
    </source>
</evidence>
<dbReference type="EC" id="2.7.13.3" evidence="2"/>
<evidence type="ECO:0000259" key="8">
    <source>
        <dbReference type="PROSITE" id="PS50109"/>
    </source>
</evidence>
<dbReference type="PRINTS" id="PR00344">
    <property type="entry name" value="BCTRLSENSOR"/>
</dbReference>
<feature type="domain" description="PAS" evidence="10">
    <location>
        <begin position="17"/>
        <end position="87"/>
    </location>
</feature>
<evidence type="ECO:0000259" key="11">
    <source>
        <dbReference type="PROSITE" id="PS50113"/>
    </source>
</evidence>
<dbReference type="InterPro" id="IPR013656">
    <property type="entry name" value="PAS_4"/>
</dbReference>
<dbReference type="PANTHER" id="PTHR43047">
    <property type="entry name" value="TWO-COMPONENT HISTIDINE PROTEIN KINASE"/>
    <property type="match status" value="1"/>
</dbReference>
<dbReference type="SMART" id="SM00388">
    <property type="entry name" value="HisKA"/>
    <property type="match status" value="1"/>
</dbReference>
<keyword evidence="3 7" id="KW-0597">Phosphoprotein</keyword>
<dbReference type="PROSITE" id="PS50113">
    <property type="entry name" value="PAC"/>
    <property type="match status" value="2"/>
</dbReference>
<feature type="domain" description="Histidine kinase" evidence="8">
    <location>
        <begin position="534"/>
        <end position="753"/>
    </location>
</feature>
<evidence type="ECO:0000256" key="1">
    <source>
        <dbReference type="ARBA" id="ARBA00000085"/>
    </source>
</evidence>
<dbReference type="InterPro" id="IPR003594">
    <property type="entry name" value="HATPase_dom"/>
</dbReference>
<dbReference type="eggNOG" id="COG2202">
    <property type="taxonomic scope" value="Bacteria"/>
</dbReference>
<dbReference type="InterPro" id="IPR001789">
    <property type="entry name" value="Sig_transdc_resp-reg_receiver"/>
</dbReference>
<protein>
    <recommendedName>
        <fullName evidence="2">histidine kinase</fullName>
        <ecNumber evidence="2">2.7.13.3</ecNumber>
    </recommendedName>
</protein>
<feature type="domain" description="PAC" evidence="11">
    <location>
        <begin position="464"/>
        <end position="516"/>
    </location>
</feature>
<dbReference type="Gene3D" id="3.30.565.10">
    <property type="entry name" value="Histidine kinase-like ATPase, C-terminal domain"/>
    <property type="match status" value="1"/>
</dbReference>
<evidence type="ECO:0000256" key="2">
    <source>
        <dbReference type="ARBA" id="ARBA00012438"/>
    </source>
</evidence>
<name>R0D167_CAUVI</name>
<dbReference type="FunFam" id="3.30.565.10:FF:000010">
    <property type="entry name" value="Sensor histidine kinase RcsC"/>
    <property type="match status" value="1"/>
</dbReference>
<dbReference type="PROSITE" id="PS50112">
    <property type="entry name" value="PAS"/>
    <property type="match status" value="3"/>
</dbReference>
<dbReference type="GO" id="GO:0009927">
    <property type="term" value="F:histidine phosphotransfer kinase activity"/>
    <property type="evidence" value="ECO:0007669"/>
    <property type="project" value="TreeGrafter"/>
</dbReference>
<comment type="catalytic activity">
    <reaction evidence="1">
        <text>ATP + protein L-histidine = ADP + protein N-phospho-L-histidine.</text>
        <dbReference type="EC" id="2.7.13.3"/>
    </reaction>
</comment>
<organism evidence="12 13">
    <name type="scientific">Caulobacter vibrioides OR37</name>
    <dbReference type="NCBI Taxonomy" id="1292034"/>
    <lineage>
        <taxon>Bacteria</taxon>
        <taxon>Pseudomonadati</taxon>
        <taxon>Pseudomonadota</taxon>
        <taxon>Alphaproteobacteria</taxon>
        <taxon>Caulobacterales</taxon>
        <taxon>Caulobacteraceae</taxon>
        <taxon>Caulobacter</taxon>
    </lineage>
</organism>
<dbReference type="SUPFAM" id="SSF47384">
    <property type="entry name" value="Homodimeric domain of signal transducing histidine kinase"/>
    <property type="match status" value="1"/>
</dbReference>
<dbReference type="InterPro" id="IPR004358">
    <property type="entry name" value="Sig_transdc_His_kin-like_C"/>
</dbReference>
<dbReference type="InterPro" id="IPR000014">
    <property type="entry name" value="PAS"/>
</dbReference>
<dbReference type="AlphaFoldDB" id="R0D167"/>
<feature type="domain" description="Response regulatory" evidence="9">
    <location>
        <begin position="772"/>
        <end position="889"/>
    </location>
</feature>
<dbReference type="CDD" id="cd17546">
    <property type="entry name" value="REC_hyHK_CKI1_RcsC-like"/>
    <property type="match status" value="1"/>
</dbReference>
<dbReference type="InterPro" id="IPR005467">
    <property type="entry name" value="His_kinase_dom"/>
</dbReference>
<dbReference type="Proteomes" id="UP000013063">
    <property type="component" value="Unassembled WGS sequence"/>
</dbReference>
<dbReference type="InterPro" id="IPR003661">
    <property type="entry name" value="HisK_dim/P_dom"/>
</dbReference>
<evidence type="ECO:0000256" key="3">
    <source>
        <dbReference type="ARBA" id="ARBA00022553"/>
    </source>
</evidence>
<dbReference type="Pfam" id="PF02518">
    <property type="entry name" value="HATPase_c"/>
    <property type="match status" value="1"/>
</dbReference>
<dbReference type="RefSeq" id="WP_004618093.1">
    <property type="nucleotide sequence ID" value="NZ_APMP01000007.1"/>
</dbReference>
<evidence type="ECO:0000259" key="10">
    <source>
        <dbReference type="PROSITE" id="PS50112"/>
    </source>
</evidence>
<dbReference type="InterPro" id="IPR011006">
    <property type="entry name" value="CheY-like_superfamily"/>
</dbReference>
<keyword evidence="4 12" id="KW-0808">Transferase</keyword>
<dbReference type="Pfam" id="PF00512">
    <property type="entry name" value="HisKA"/>
    <property type="match status" value="1"/>
</dbReference>
<dbReference type="Pfam" id="PF08448">
    <property type="entry name" value="PAS_4"/>
    <property type="match status" value="1"/>
</dbReference>
<feature type="domain" description="PAS" evidence="10">
    <location>
        <begin position="263"/>
        <end position="317"/>
    </location>
</feature>
<dbReference type="SUPFAM" id="SSF52172">
    <property type="entry name" value="CheY-like"/>
    <property type="match status" value="1"/>
</dbReference>
<evidence type="ECO:0000256" key="6">
    <source>
        <dbReference type="ARBA" id="ARBA00023012"/>
    </source>
</evidence>